<gene>
    <name evidence="2" type="ORF">PR048_002199</name>
</gene>
<proteinExistence type="predicted"/>
<accession>A0ABQ9IJJ0</accession>
<sequence>MAYYSSSHQMAKIFVTDRYTQQQADLSFIAQPQLELSRGRKHFPPIAGNNPENGHPNLVPIDGVIRLYIATNVSSESGWSYILVQGFTPITSITQVLPMNLRKFYETYKPDMVSPQEGPPTSGTTTNQSHFVPEQQTPTQFDRGKLEALVDTIAKMSEDAKKDETCVFVRNSLVACFVQVLTMRIITG</sequence>
<feature type="region of interest" description="Disordered" evidence="1">
    <location>
        <begin position="112"/>
        <end position="138"/>
    </location>
</feature>
<evidence type="ECO:0000313" key="3">
    <source>
        <dbReference type="Proteomes" id="UP001159363"/>
    </source>
</evidence>
<name>A0ABQ9IJJ0_9NEOP</name>
<keyword evidence="3" id="KW-1185">Reference proteome</keyword>
<dbReference type="Proteomes" id="UP001159363">
    <property type="component" value="Chromosome 1"/>
</dbReference>
<evidence type="ECO:0000313" key="2">
    <source>
        <dbReference type="EMBL" id="KAJ8896853.1"/>
    </source>
</evidence>
<protein>
    <submittedName>
        <fullName evidence="2">Uncharacterized protein</fullName>
    </submittedName>
</protein>
<evidence type="ECO:0000256" key="1">
    <source>
        <dbReference type="SAM" id="MobiDB-lite"/>
    </source>
</evidence>
<organism evidence="2 3">
    <name type="scientific">Dryococelus australis</name>
    <dbReference type="NCBI Taxonomy" id="614101"/>
    <lineage>
        <taxon>Eukaryota</taxon>
        <taxon>Metazoa</taxon>
        <taxon>Ecdysozoa</taxon>
        <taxon>Arthropoda</taxon>
        <taxon>Hexapoda</taxon>
        <taxon>Insecta</taxon>
        <taxon>Pterygota</taxon>
        <taxon>Neoptera</taxon>
        <taxon>Polyneoptera</taxon>
        <taxon>Phasmatodea</taxon>
        <taxon>Verophasmatodea</taxon>
        <taxon>Anareolatae</taxon>
        <taxon>Phasmatidae</taxon>
        <taxon>Eurycanthinae</taxon>
        <taxon>Dryococelus</taxon>
    </lineage>
</organism>
<dbReference type="EMBL" id="JARBHB010000001">
    <property type="protein sequence ID" value="KAJ8896853.1"/>
    <property type="molecule type" value="Genomic_DNA"/>
</dbReference>
<reference evidence="2 3" key="1">
    <citation type="submission" date="2023-02" db="EMBL/GenBank/DDBJ databases">
        <title>LHISI_Scaffold_Assembly.</title>
        <authorList>
            <person name="Stuart O.P."/>
            <person name="Cleave R."/>
            <person name="Magrath M.J.L."/>
            <person name="Mikheyev A.S."/>
        </authorList>
    </citation>
    <scope>NUCLEOTIDE SEQUENCE [LARGE SCALE GENOMIC DNA]</scope>
    <source>
        <strain evidence="2">Daus_M_001</strain>
        <tissue evidence="2">Leg muscle</tissue>
    </source>
</reference>
<comment type="caution">
    <text evidence="2">The sequence shown here is derived from an EMBL/GenBank/DDBJ whole genome shotgun (WGS) entry which is preliminary data.</text>
</comment>
<feature type="compositionally biased region" description="Polar residues" evidence="1">
    <location>
        <begin position="119"/>
        <end position="138"/>
    </location>
</feature>